<reference evidence="2" key="1">
    <citation type="submission" date="2016-05" db="EMBL/GenBank/DDBJ databases">
        <title>Paenibacillus oryzae. sp. nov., isolated from the rice root.</title>
        <authorList>
            <person name="Zhang J."/>
            <person name="Zhang X."/>
        </authorList>
    </citation>
    <scope>NUCLEOTIDE SEQUENCE [LARGE SCALE GENOMIC DNA]</scope>
    <source>
        <strain evidence="2">KCTC13222</strain>
    </source>
</reference>
<dbReference type="OrthoDB" id="9816424at2"/>
<dbReference type="PANTHER" id="PTHR41244">
    <property type="entry name" value="RHAMNAN SYNTHESIS F"/>
    <property type="match status" value="1"/>
</dbReference>
<name>A0A1C1A3X1_9BACL</name>
<dbReference type="EMBL" id="LYPC01000014">
    <property type="protein sequence ID" value="OCT15253.1"/>
    <property type="molecule type" value="Genomic_DNA"/>
</dbReference>
<sequence>MTAQTQVGVYYFPNYHEDKVNEQRHGRGWTEWELVKAATPRFEGHQQPKIPAWGYEDEADPQVMAKKIEAAAEHGIDSFIFDWYWYDNAPFLHGALERGFLKASNNEKLKFSLMWANHDWIEIMPAIRHKPYPILAKGTVAEQVFIDATNYMIEHYFAHPSYWRVNGGLYLSFYELMKLIEGFGDNYEETARILNDFRIRVREAGLGELHLNAVVWGLENLPGEKKLEDVNRVLHQLGFDSITSYVWIHHDPIPDFPATDYANYREIAVRNFEKFTSEYELPYFPNVSMGWDSSPRTVQTDVFDELGYPHTAVLTGNTPDEFKKALLSAKDFFAENKSKIPVLTINSWNEWTEGSYIEPDTVYGMAYLEAIKDVFGKR</sequence>
<dbReference type="AlphaFoldDB" id="A0A1C1A3X1"/>
<dbReference type="RefSeq" id="WP_065852164.1">
    <property type="nucleotide sequence ID" value="NZ_LYPC01000014.1"/>
</dbReference>
<dbReference type="Pfam" id="PF14307">
    <property type="entry name" value="Glyco_tran_WbsX"/>
    <property type="match status" value="1"/>
</dbReference>
<protein>
    <recommendedName>
        <fullName evidence="3">Glycosyltransferase WbsX</fullName>
    </recommendedName>
</protein>
<comment type="caution">
    <text evidence="1">The sequence shown here is derived from an EMBL/GenBank/DDBJ whole genome shotgun (WGS) entry which is preliminary data.</text>
</comment>
<evidence type="ECO:0000313" key="2">
    <source>
        <dbReference type="Proteomes" id="UP000093309"/>
    </source>
</evidence>
<dbReference type="CDD" id="cd11579">
    <property type="entry name" value="Glyco_tran_WbsX"/>
    <property type="match status" value="1"/>
</dbReference>
<keyword evidence="2" id="KW-1185">Reference proteome</keyword>
<dbReference type="STRING" id="512399.A8709_14235"/>
<dbReference type="InterPro" id="IPR032719">
    <property type="entry name" value="WbsX"/>
</dbReference>
<dbReference type="Proteomes" id="UP000093309">
    <property type="component" value="Unassembled WGS sequence"/>
</dbReference>
<proteinExistence type="predicted"/>
<evidence type="ECO:0008006" key="3">
    <source>
        <dbReference type="Google" id="ProtNLM"/>
    </source>
</evidence>
<gene>
    <name evidence="1" type="ORF">A8709_14235</name>
</gene>
<dbReference type="PANTHER" id="PTHR41244:SF1">
    <property type="entry name" value="GLYCOSYLTRANSFERASE"/>
    <property type="match status" value="1"/>
</dbReference>
<accession>A0A1C1A3X1</accession>
<dbReference type="Gene3D" id="3.20.20.80">
    <property type="entry name" value="Glycosidases"/>
    <property type="match status" value="1"/>
</dbReference>
<evidence type="ECO:0000313" key="1">
    <source>
        <dbReference type="EMBL" id="OCT15253.1"/>
    </source>
</evidence>
<organism evidence="1 2">
    <name type="scientific">Paenibacillus pectinilyticus</name>
    <dbReference type="NCBI Taxonomy" id="512399"/>
    <lineage>
        <taxon>Bacteria</taxon>
        <taxon>Bacillati</taxon>
        <taxon>Bacillota</taxon>
        <taxon>Bacilli</taxon>
        <taxon>Bacillales</taxon>
        <taxon>Paenibacillaceae</taxon>
        <taxon>Paenibacillus</taxon>
    </lineage>
</organism>